<name>A0AA88KR80_ARTSF</name>
<reference evidence="2" key="1">
    <citation type="submission" date="2023-07" db="EMBL/GenBank/DDBJ databases">
        <title>Chromosome-level genome assembly of Artemia franciscana.</title>
        <authorList>
            <person name="Jo E."/>
        </authorList>
    </citation>
    <scope>NUCLEOTIDE SEQUENCE</scope>
    <source>
        <tissue evidence="2">Whole body</tissue>
    </source>
</reference>
<sequence length="141" mass="15749">MTKKPSAFSEDGRVLLPKMSEHGKKIVASSARLSRSQASKGKKTKQQTDFAKSTDLALSVVDAARALKAKNGLNPVQTGIGLQRFDVRETVLRFEQFLLNHSAPFLANIELWMVLVTIGFNQIGVKQEHQWKGFCYLLTQM</sequence>
<dbReference type="EMBL" id="JAVRJZ010000359">
    <property type="protein sequence ID" value="KAK2702433.1"/>
    <property type="molecule type" value="Genomic_DNA"/>
</dbReference>
<feature type="compositionally biased region" description="Low complexity" evidence="1">
    <location>
        <begin position="28"/>
        <end position="39"/>
    </location>
</feature>
<protein>
    <submittedName>
        <fullName evidence="2">Uncharacterized protein</fullName>
    </submittedName>
</protein>
<evidence type="ECO:0000313" key="2">
    <source>
        <dbReference type="EMBL" id="KAK2702433.1"/>
    </source>
</evidence>
<feature type="region of interest" description="Disordered" evidence="1">
    <location>
        <begin position="1"/>
        <end position="47"/>
    </location>
</feature>
<dbReference type="Proteomes" id="UP001187531">
    <property type="component" value="Unassembled WGS sequence"/>
</dbReference>
<proteinExistence type="predicted"/>
<dbReference type="AlphaFoldDB" id="A0AA88KR80"/>
<gene>
    <name evidence="2" type="ORF">QYM36_018957</name>
</gene>
<comment type="caution">
    <text evidence="2">The sequence shown here is derived from an EMBL/GenBank/DDBJ whole genome shotgun (WGS) entry which is preliminary data.</text>
</comment>
<evidence type="ECO:0000256" key="1">
    <source>
        <dbReference type="SAM" id="MobiDB-lite"/>
    </source>
</evidence>
<accession>A0AA88KR80</accession>
<feature type="non-terminal residue" evidence="2">
    <location>
        <position position="1"/>
    </location>
</feature>
<keyword evidence="3" id="KW-1185">Reference proteome</keyword>
<organism evidence="2 3">
    <name type="scientific">Artemia franciscana</name>
    <name type="common">Brine shrimp</name>
    <name type="synonym">Artemia sanfranciscana</name>
    <dbReference type="NCBI Taxonomy" id="6661"/>
    <lineage>
        <taxon>Eukaryota</taxon>
        <taxon>Metazoa</taxon>
        <taxon>Ecdysozoa</taxon>
        <taxon>Arthropoda</taxon>
        <taxon>Crustacea</taxon>
        <taxon>Branchiopoda</taxon>
        <taxon>Anostraca</taxon>
        <taxon>Artemiidae</taxon>
        <taxon>Artemia</taxon>
    </lineage>
</organism>
<evidence type="ECO:0000313" key="3">
    <source>
        <dbReference type="Proteomes" id="UP001187531"/>
    </source>
</evidence>